<dbReference type="PROSITE" id="PS50048">
    <property type="entry name" value="ZN2_CY6_FUNGAL_2"/>
    <property type="match status" value="1"/>
</dbReference>
<evidence type="ECO:0000313" key="11">
    <source>
        <dbReference type="Proteomes" id="UP000784919"/>
    </source>
</evidence>
<protein>
    <recommendedName>
        <fullName evidence="9">Zn(2)-C6 fungal-type domain-containing protein</fullName>
    </recommendedName>
</protein>
<gene>
    <name evidence="10" type="ORF">E4U56_004778</name>
</gene>
<dbReference type="GO" id="GO:0000981">
    <property type="term" value="F:DNA-binding transcription factor activity, RNA polymerase II-specific"/>
    <property type="evidence" value="ECO:0007669"/>
    <property type="project" value="InterPro"/>
</dbReference>
<dbReference type="GO" id="GO:0006351">
    <property type="term" value="P:DNA-templated transcription"/>
    <property type="evidence" value="ECO:0007669"/>
    <property type="project" value="InterPro"/>
</dbReference>
<dbReference type="SMART" id="SM00906">
    <property type="entry name" value="Fungal_trans"/>
    <property type="match status" value="1"/>
</dbReference>
<dbReference type="SUPFAM" id="SSF57701">
    <property type="entry name" value="Zn2/Cys6 DNA-binding domain"/>
    <property type="match status" value="1"/>
</dbReference>
<evidence type="ECO:0000256" key="2">
    <source>
        <dbReference type="ARBA" id="ARBA00022723"/>
    </source>
</evidence>
<evidence type="ECO:0000256" key="4">
    <source>
        <dbReference type="ARBA" id="ARBA00023015"/>
    </source>
</evidence>
<reference evidence="10" key="1">
    <citation type="journal article" date="2020" name="bioRxiv">
        <title>Whole genome comparisons of ergot fungi reveals the divergence and evolution of species within the genus Claviceps are the result of varying mechanisms driving genome evolution and host range expansion.</title>
        <authorList>
            <person name="Wyka S.A."/>
            <person name="Mondo S.J."/>
            <person name="Liu M."/>
            <person name="Dettman J."/>
            <person name="Nalam V."/>
            <person name="Broders K.D."/>
        </authorList>
    </citation>
    <scope>NUCLEOTIDE SEQUENCE</scope>
    <source>
        <strain evidence="10">CCC 1102</strain>
    </source>
</reference>
<evidence type="ECO:0000256" key="3">
    <source>
        <dbReference type="ARBA" id="ARBA00022833"/>
    </source>
</evidence>
<evidence type="ECO:0000313" key="10">
    <source>
        <dbReference type="EMBL" id="KAG5959845.1"/>
    </source>
</evidence>
<keyword evidence="5" id="KW-0238">DNA-binding</keyword>
<keyword evidence="4" id="KW-0805">Transcription regulation</keyword>
<evidence type="ECO:0000256" key="6">
    <source>
        <dbReference type="ARBA" id="ARBA00023163"/>
    </source>
</evidence>
<dbReference type="AlphaFoldDB" id="A0A9P7MNC9"/>
<dbReference type="OrthoDB" id="5416384at2759"/>
<dbReference type="PROSITE" id="PS00463">
    <property type="entry name" value="ZN2_CY6_FUNGAL_1"/>
    <property type="match status" value="1"/>
</dbReference>
<accession>A0A9P7MNC9</accession>
<evidence type="ECO:0000256" key="5">
    <source>
        <dbReference type="ARBA" id="ARBA00023125"/>
    </source>
</evidence>
<evidence type="ECO:0000259" key="9">
    <source>
        <dbReference type="PROSITE" id="PS50048"/>
    </source>
</evidence>
<comment type="caution">
    <text evidence="10">The sequence shown here is derived from an EMBL/GenBank/DDBJ whole genome shotgun (WGS) entry which is preliminary data.</text>
</comment>
<dbReference type="PANTHER" id="PTHR47782:SF8">
    <property type="entry name" value="ZN(II)2CYS6 TRANSCRIPTION FACTOR (EUROFUNG)"/>
    <property type="match status" value="1"/>
</dbReference>
<feature type="compositionally biased region" description="Low complexity" evidence="8">
    <location>
        <begin position="740"/>
        <end position="751"/>
    </location>
</feature>
<dbReference type="GO" id="GO:0008270">
    <property type="term" value="F:zinc ion binding"/>
    <property type="evidence" value="ECO:0007669"/>
    <property type="project" value="InterPro"/>
</dbReference>
<dbReference type="InterPro" id="IPR001138">
    <property type="entry name" value="Zn2Cys6_DnaBD"/>
</dbReference>
<proteinExistence type="predicted"/>
<keyword evidence="7" id="KW-0539">Nucleus</keyword>
<dbReference type="Proteomes" id="UP000784919">
    <property type="component" value="Unassembled WGS sequence"/>
</dbReference>
<dbReference type="GO" id="GO:0005634">
    <property type="term" value="C:nucleus"/>
    <property type="evidence" value="ECO:0007669"/>
    <property type="project" value="UniProtKB-SubCell"/>
</dbReference>
<dbReference type="SMART" id="SM00066">
    <property type="entry name" value="GAL4"/>
    <property type="match status" value="1"/>
</dbReference>
<keyword evidence="6" id="KW-0804">Transcription</keyword>
<dbReference type="InterPro" id="IPR052202">
    <property type="entry name" value="Yeast_MetPath_Reg"/>
</dbReference>
<dbReference type="Gene3D" id="4.10.240.10">
    <property type="entry name" value="Zn(2)-C6 fungal-type DNA-binding domain"/>
    <property type="match status" value="1"/>
</dbReference>
<comment type="subcellular location">
    <subcellularLocation>
        <location evidence="1">Nucleus</location>
    </subcellularLocation>
</comment>
<evidence type="ECO:0000256" key="7">
    <source>
        <dbReference type="ARBA" id="ARBA00023242"/>
    </source>
</evidence>
<feature type="region of interest" description="Disordered" evidence="8">
    <location>
        <begin position="181"/>
        <end position="211"/>
    </location>
</feature>
<keyword evidence="2" id="KW-0479">Metal-binding</keyword>
<dbReference type="GO" id="GO:0045944">
    <property type="term" value="P:positive regulation of transcription by RNA polymerase II"/>
    <property type="evidence" value="ECO:0007669"/>
    <property type="project" value="TreeGrafter"/>
</dbReference>
<dbReference type="CDD" id="cd12148">
    <property type="entry name" value="fungal_TF_MHR"/>
    <property type="match status" value="1"/>
</dbReference>
<dbReference type="Pfam" id="PF00172">
    <property type="entry name" value="Zn_clus"/>
    <property type="match status" value="1"/>
</dbReference>
<sequence>MDPGHIFRQGLGSVLPRPAQSFIPQYQKPARHQDDVSDDDGSGPRVAHTLTACCRCRQRKTRCDPTLPRCIPCERSGSICEYLDTAKGKKINRYYVIKLQDKVRALEAELSQLTDDDNDYPRTTEELVRPGGMISLKAGDGTSRYLGPSSGIAMTRLLMEEAKKYTASDRISDLIPDVRSRSQNRMQSVQMTGLSNDRKKSYPTLSERPAEGLPSRATMDKLVELFKQKSQVFWPVLHEKNFQNDLEEVYNGDKDPYKNFVARMVVAISLQKFDLQYAGLADSYYLAAMQYSEAVIRPKDLKTLQCLILVGYYSLLTPTRTPVYYVIGLATRICQQEGLTDEKNVASGHNTDAQTIDMRRRLVWIVAMMDFGLSNLLGRPNGIATGTDQLDVPFFADVDDGCITPMGITTGPTSERKAVAIHIFKSRELQEGIRRTLYEQKRLEPNTDSSPWFDTMEQKLRAWKDSAPHDPPWSPLWFACFYHHTRIVLYRPSPQIPQPSARAAGICFESSRAVINSLQKQVEGNFFSITWLLLIMLSSSLNVLLWSTSYAEVREAHPRSEVEELVNTALSCLDRCVERWPGTSYTSQLYSAMSKACLQSYESKPGSQQPTFSLASPSSATEPHSSPGSRSQASSNNQFSYLNPPQFGFVFDSPPESMNAYTFDPNYMPAQPTFRSNSIFCDPTTNLNGRRFSYFPPEGSPEEMIHAAGAAAAAAAAEAAVNPLNQQNSTQMPNLADALPRAPGTTTTNTTMPPPDAPLHAPTLSGPSSAPRIVPMQDHMSSPPPQQLNHHQAMANFTTAPRPSPVPQRALPAASSTADWFSPPAPFISPYNFGQMGNSFFNNDAMPNTFAESPMASLGDLQSMNGGFNAHAHPNAPYGFFPNRQGSLSQSQQVELMNVLETEGVGDIDAFLNAGNNMTGVQWY</sequence>
<feature type="region of interest" description="Disordered" evidence="8">
    <location>
        <begin position="727"/>
        <end position="789"/>
    </location>
</feature>
<keyword evidence="3" id="KW-0862">Zinc</keyword>
<dbReference type="InterPro" id="IPR007219">
    <property type="entry name" value="XnlR_reg_dom"/>
</dbReference>
<dbReference type="PANTHER" id="PTHR47782">
    <property type="entry name" value="ZN(II)2CYS6 TRANSCRIPTION FACTOR (EUROFUNG)-RELATED"/>
    <property type="match status" value="1"/>
</dbReference>
<feature type="compositionally biased region" description="Polar residues" evidence="8">
    <location>
        <begin position="181"/>
        <end position="195"/>
    </location>
</feature>
<evidence type="ECO:0000256" key="1">
    <source>
        <dbReference type="ARBA" id="ARBA00004123"/>
    </source>
</evidence>
<dbReference type="GO" id="GO:0043565">
    <property type="term" value="F:sequence-specific DNA binding"/>
    <property type="evidence" value="ECO:0007669"/>
    <property type="project" value="TreeGrafter"/>
</dbReference>
<feature type="domain" description="Zn(2)-C6 fungal-type" evidence="9">
    <location>
        <begin position="52"/>
        <end position="82"/>
    </location>
</feature>
<evidence type="ECO:0000256" key="8">
    <source>
        <dbReference type="SAM" id="MobiDB-lite"/>
    </source>
</evidence>
<dbReference type="EMBL" id="SRPS01000315">
    <property type="protein sequence ID" value="KAG5959845.1"/>
    <property type="molecule type" value="Genomic_DNA"/>
</dbReference>
<dbReference type="CDD" id="cd00067">
    <property type="entry name" value="GAL4"/>
    <property type="match status" value="1"/>
</dbReference>
<dbReference type="Pfam" id="PF04082">
    <property type="entry name" value="Fungal_trans"/>
    <property type="match status" value="1"/>
</dbReference>
<feature type="region of interest" description="Disordered" evidence="8">
    <location>
        <begin position="608"/>
        <end position="637"/>
    </location>
</feature>
<dbReference type="InterPro" id="IPR036864">
    <property type="entry name" value="Zn2-C6_fun-type_DNA-bd_sf"/>
</dbReference>
<organism evidence="10 11">
    <name type="scientific">Claviceps arundinis</name>
    <dbReference type="NCBI Taxonomy" id="1623583"/>
    <lineage>
        <taxon>Eukaryota</taxon>
        <taxon>Fungi</taxon>
        <taxon>Dikarya</taxon>
        <taxon>Ascomycota</taxon>
        <taxon>Pezizomycotina</taxon>
        <taxon>Sordariomycetes</taxon>
        <taxon>Hypocreomycetidae</taxon>
        <taxon>Hypocreales</taxon>
        <taxon>Clavicipitaceae</taxon>
        <taxon>Claviceps</taxon>
    </lineage>
</organism>
<name>A0A9P7MNC9_9HYPO</name>